<accession>C4VC38</accession>
<reference evidence="1 2" key="1">
    <citation type="journal article" date="2009" name="PLoS Pathog.">
        <title>Genomic analyses of the microsporidian Nosema ceranae, an emergent pathogen of honey bees.</title>
        <authorList>
            <person name="Cornman R.S."/>
            <person name="Chen Y.P."/>
            <person name="Schatz M.C."/>
            <person name="Street C."/>
            <person name="Zhao Y."/>
            <person name="Desany B."/>
            <person name="Egholm M."/>
            <person name="Hutchison S."/>
            <person name="Pettis J.S."/>
            <person name="Lipkin W.I."/>
            <person name="Evans J.D."/>
        </authorList>
    </citation>
    <scope>NUCLEOTIDE SEQUENCE [LARGE SCALE GENOMIC DNA]</scope>
    <source>
        <strain evidence="1 2">BRL01</strain>
    </source>
</reference>
<dbReference type="InParanoid" id="C4VC38"/>
<protein>
    <submittedName>
        <fullName evidence="1">Uncharacterized protein</fullName>
    </submittedName>
</protein>
<sequence length="151" mass="18073">FKESEGEFRRFYKIKIKNQIPQLIKKLEISNLSDELKQRSIFALKNLSSFLDTINAIRINTKKKKNKENFLNSLNLAYNQFIVYAGMSQKLLIFKLICNNLHEVNDGIFCCIPIFDFYEIYRLLFSVDKRVNSFYSRLKKLRDDFKKNDQH</sequence>
<dbReference type="VEuPathDB" id="MicrosporidiaDB:NCER_102496"/>
<dbReference type="AlphaFoldDB" id="C4VC38"/>
<dbReference type="EMBL" id="ACOL01001936">
    <property type="protein sequence ID" value="EEQ81214.1"/>
    <property type="molecule type" value="Genomic_DNA"/>
</dbReference>
<dbReference type="Proteomes" id="UP000009082">
    <property type="component" value="Unassembled WGS sequence"/>
</dbReference>
<dbReference type="HOGENOM" id="CLU_1960208_0_0_1"/>
<gene>
    <name evidence="1" type="ORF">NCER_102496</name>
</gene>
<name>C4VC38_VAIC1</name>
<dbReference type="KEGG" id="nce:NCER_102496"/>
<evidence type="ECO:0000313" key="1">
    <source>
        <dbReference type="EMBL" id="EEQ81214.1"/>
    </source>
</evidence>
<comment type="caution">
    <text evidence="1">The sequence shown here is derived from an EMBL/GenBank/DDBJ whole genome shotgun (WGS) entry which is preliminary data.</text>
</comment>
<organism evidence="1 2">
    <name type="scientific">Vairimorpha ceranae (strain BRL01)</name>
    <name type="common">Microsporidian parasite</name>
    <name type="synonym">Nosema ceranae</name>
    <dbReference type="NCBI Taxonomy" id="578460"/>
    <lineage>
        <taxon>Eukaryota</taxon>
        <taxon>Fungi</taxon>
        <taxon>Fungi incertae sedis</taxon>
        <taxon>Microsporidia</taxon>
        <taxon>Nosematidae</taxon>
        <taxon>Vairimorpha</taxon>
    </lineage>
</organism>
<proteinExistence type="predicted"/>
<evidence type="ECO:0000313" key="2">
    <source>
        <dbReference type="Proteomes" id="UP000009082"/>
    </source>
</evidence>
<feature type="non-terminal residue" evidence="1">
    <location>
        <position position="1"/>
    </location>
</feature>